<evidence type="ECO:0000313" key="2">
    <source>
        <dbReference type="EMBL" id="KAJ7782447.1"/>
    </source>
</evidence>
<feature type="compositionally biased region" description="Basic and acidic residues" evidence="1">
    <location>
        <begin position="127"/>
        <end position="139"/>
    </location>
</feature>
<evidence type="ECO:0000313" key="3">
    <source>
        <dbReference type="Proteomes" id="UP001215280"/>
    </source>
</evidence>
<sequence length="166" mass="18209">MPISSIDPPSSEMDCAGYPTRALACLEEQPPQKVRRRTLDCGHLELSLNAVNLARVWMAAPTKPVADQDAFAPAIGIVGRRHATRRPIDSWNEDPPRTRAGLRRQGTEDAAPTARWSNAARGGISPDRPDLPTSERARPDLLNWRYRLPSRRGSGDEDCHGSGHGS</sequence>
<organism evidence="2 3">
    <name type="scientific">Mycena maculata</name>
    <dbReference type="NCBI Taxonomy" id="230809"/>
    <lineage>
        <taxon>Eukaryota</taxon>
        <taxon>Fungi</taxon>
        <taxon>Dikarya</taxon>
        <taxon>Basidiomycota</taxon>
        <taxon>Agaricomycotina</taxon>
        <taxon>Agaricomycetes</taxon>
        <taxon>Agaricomycetidae</taxon>
        <taxon>Agaricales</taxon>
        <taxon>Marasmiineae</taxon>
        <taxon>Mycenaceae</taxon>
        <taxon>Mycena</taxon>
    </lineage>
</organism>
<dbReference type="EMBL" id="JARJLG010000003">
    <property type="protein sequence ID" value="KAJ7782447.1"/>
    <property type="molecule type" value="Genomic_DNA"/>
</dbReference>
<gene>
    <name evidence="2" type="ORF">DFH07DRAFT_323101</name>
</gene>
<feature type="compositionally biased region" description="Basic and acidic residues" evidence="1">
    <location>
        <begin position="153"/>
        <end position="166"/>
    </location>
</feature>
<dbReference type="Proteomes" id="UP001215280">
    <property type="component" value="Unassembled WGS sequence"/>
</dbReference>
<name>A0AAD7NZY6_9AGAR</name>
<feature type="region of interest" description="Disordered" evidence="1">
    <location>
        <begin position="85"/>
        <end position="166"/>
    </location>
</feature>
<evidence type="ECO:0000256" key="1">
    <source>
        <dbReference type="SAM" id="MobiDB-lite"/>
    </source>
</evidence>
<comment type="caution">
    <text evidence="2">The sequence shown here is derived from an EMBL/GenBank/DDBJ whole genome shotgun (WGS) entry which is preliminary data.</text>
</comment>
<keyword evidence="3" id="KW-1185">Reference proteome</keyword>
<protein>
    <submittedName>
        <fullName evidence="2">Uncharacterized protein</fullName>
    </submittedName>
</protein>
<accession>A0AAD7NZY6</accession>
<reference evidence="2" key="1">
    <citation type="submission" date="2023-03" db="EMBL/GenBank/DDBJ databases">
        <title>Massive genome expansion in bonnet fungi (Mycena s.s.) driven by repeated elements and novel gene families across ecological guilds.</title>
        <authorList>
            <consortium name="Lawrence Berkeley National Laboratory"/>
            <person name="Harder C.B."/>
            <person name="Miyauchi S."/>
            <person name="Viragh M."/>
            <person name="Kuo A."/>
            <person name="Thoen E."/>
            <person name="Andreopoulos B."/>
            <person name="Lu D."/>
            <person name="Skrede I."/>
            <person name="Drula E."/>
            <person name="Henrissat B."/>
            <person name="Morin E."/>
            <person name="Kohler A."/>
            <person name="Barry K."/>
            <person name="LaButti K."/>
            <person name="Morin E."/>
            <person name="Salamov A."/>
            <person name="Lipzen A."/>
            <person name="Mereny Z."/>
            <person name="Hegedus B."/>
            <person name="Baldrian P."/>
            <person name="Stursova M."/>
            <person name="Weitz H."/>
            <person name="Taylor A."/>
            <person name="Grigoriev I.V."/>
            <person name="Nagy L.G."/>
            <person name="Martin F."/>
            <person name="Kauserud H."/>
        </authorList>
    </citation>
    <scope>NUCLEOTIDE SEQUENCE</scope>
    <source>
        <strain evidence="2">CBHHK188m</strain>
    </source>
</reference>
<dbReference type="AlphaFoldDB" id="A0AAD7NZY6"/>
<proteinExistence type="predicted"/>